<dbReference type="RefSeq" id="WP_186773912.1">
    <property type="nucleotide sequence ID" value="NZ_JACOMF010000134.1"/>
</dbReference>
<accession>A0A9X0R3S3</accession>
<dbReference type="Proteomes" id="UP000600101">
    <property type="component" value="Unassembled WGS sequence"/>
</dbReference>
<organism evidence="1 2">
    <name type="scientific">Siccirubricoccus deserti</name>
    <dbReference type="NCBI Taxonomy" id="2013562"/>
    <lineage>
        <taxon>Bacteria</taxon>
        <taxon>Pseudomonadati</taxon>
        <taxon>Pseudomonadota</taxon>
        <taxon>Alphaproteobacteria</taxon>
        <taxon>Acetobacterales</taxon>
        <taxon>Roseomonadaceae</taxon>
        <taxon>Siccirubricoccus</taxon>
    </lineage>
</organism>
<dbReference type="AlphaFoldDB" id="A0A9X0R3S3"/>
<protein>
    <submittedName>
        <fullName evidence="1">Uncharacterized protein</fullName>
    </submittedName>
</protein>
<comment type="caution">
    <text evidence="1">The sequence shown here is derived from an EMBL/GenBank/DDBJ whole genome shotgun (WGS) entry which is preliminary data.</text>
</comment>
<dbReference type="EMBL" id="JACOMF010000134">
    <property type="protein sequence ID" value="MBC4019184.1"/>
    <property type="molecule type" value="Genomic_DNA"/>
</dbReference>
<sequence length="85" mass="9246">MTIQDIYQTASQRGLAQSKRQFSTAYLGCAPNYLADAGWERCSTRVILHLYRRLGEEGQADLQALAFQRLLAAEAQDGGALAVGA</sequence>
<evidence type="ECO:0000313" key="1">
    <source>
        <dbReference type="EMBL" id="MBC4019184.1"/>
    </source>
</evidence>
<keyword evidence="2" id="KW-1185">Reference proteome</keyword>
<gene>
    <name evidence="1" type="ORF">H7965_28595</name>
</gene>
<name>A0A9X0R3S3_9PROT</name>
<proteinExistence type="predicted"/>
<reference evidence="1" key="1">
    <citation type="submission" date="2020-08" db="EMBL/GenBank/DDBJ databases">
        <authorList>
            <person name="Hu Y."/>
            <person name="Nguyen S.V."/>
            <person name="Li F."/>
            <person name="Fanning S."/>
        </authorList>
    </citation>
    <scope>NUCLEOTIDE SEQUENCE</scope>
    <source>
        <strain evidence="1">SYSU D8009</strain>
    </source>
</reference>
<evidence type="ECO:0000313" key="2">
    <source>
        <dbReference type="Proteomes" id="UP000600101"/>
    </source>
</evidence>